<feature type="domain" description="Glutathione S-transferase C-terminal" evidence="2">
    <location>
        <begin position="142"/>
        <end position="216"/>
    </location>
</feature>
<dbReference type="OrthoDB" id="4951845at2759"/>
<evidence type="ECO:0000259" key="2">
    <source>
        <dbReference type="Pfam" id="PF14497"/>
    </source>
</evidence>
<dbReference type="PANTHER" id="PTHR11571:SF263">
    <property type="entry name" value="GLUTATHIONE S-TRANSFERASE"/>
    <property type="match status" value="1"/>
</dbReference>
<dbReference type="GO" id="GO:0004364">
    <property type="term" value="F:glutathione transferase activity"/>
    <property type="evidence" value="ECO:0007669"/>
    <property type="project" value="TreeGrafter"/>
</dbReference>
<evidence type="ECO:0000313" key="3">
    <source>
        <dbReference type="EMBL" id="KAG8458943.1"/>
    </source>
</evidence>
<reference evidence="3" key="1">
    <citation type="submission" date="2021-05" db="EMBL/GenBank/DDBJ databases">
        <title>The genome of the haptophyte Pavlova lutheri (Diacronema luteri, Pavlovales) - a model for lipid biosynthesis in eukaryotic algae.</title>
        <authorList>
            <person name="Hulatt C.J."/>
            <person name="Posewitz M.C."/>
        </authorList>
    </citation>
    <scope>NUCLEOTIDE SEQUENCE</scope>
    <source>
        <strain evidence="3">NIVA-4/92</strain>
    </source>
</reference>
<name>A0A8J5X466_DIALT</name>
<dbReference type="SUPFAM" id="SSF47616">
    <property type="entry name" value="GST C-terminal domain-like"/>
    <property type="match status" value="1"/>
</dbReference>
<dbReference type="InterPro" id="IPR050213">
    <property type="entry name" value="GST_superfamily"/>
</dbReference>
<gene>
    <name evidence="3" type="ORF">KFE25_004277</name>
</gene>
<sequence>MDAHVGTIASAALGAAVMYVVLRRSAKPTLPHGITVYYHSACKAFTGRADAIVRMLEQAGCEYSVKAPSDAPASYTSDEACFAVPIVAFPNGIVMSQSIAIAQQLGKALGLYPATVAGEARAIQVALNVGDLLSEGGKKLKEDKPRLTKWLSVFEGTLRASGSGFMVGPSLTFADFACYSILKLMLTLTREPGAYPLTVQFVRTMDDLPAMRAFNATGVPLLPASMMP</sequence>
<dbReference type="EMBL" id="JAGTXO010000046">
    <property type="protein sequence ID" value="KAG8458943.1"/>
    <property type="molecule type" value="Genomic_DNA"/>
</dbReference>
<protein>
    <recommendedName>
        <fullName evidence="2">Glutathione S-transferase C-terminal domain-containing protein</fullName>
    </recommendedName>
</protein>
<dbReference type="InterPro" id="IPR036282">
    <property type="entry name" value="Glutathione-S-Trfase_C_sf"/>
</dbReference>
<dbReference type="PANTHER" id="PTHR11571">
    <property type="entry name" value="GLUTATHIONE S-TRANSFERASE"/>
    <property type="match status" value="1"/>
</dbReference>
<organism evidence="3 4">
    <name type="scientific">Diacronema lutheri</name>
    <name type="common">Unicellular marine alga</name>
    <name type="synonym">Monochrysis lutheri</name>
    <dbReference type="NCBI Taxonomy" id="2081491"/>
    <lineage>
        <taxon>Eukaryota</taxon>
        <taxon>Haptista</taxon>
        <taxon>Haptophyta</taxon>
        <taxon>Pavlovophyceae</taxon>
        <taxon>Pavlovales</taxon>
        <taxon>Pavlovaceae</taxon>
        <taxon>Diacronema</taxon>
    </lineage>
</organism>
<dbReference type="Proteomes" id="UP000751190">
    <property type="component" value="Unassembled WGS sequence"/>
</dbReference>
<feature type="transmembrane region" description="Helical" evidence="1">
    <location>
        <begin position="6"/>
        <end position="22"/>
    </location>
</feature>
<dbReference type="InterPro" id="IPR004046">
    <property type="entry name" value="GST_C"/>
</dbReference>
<proteinExistence type="predicted"/>
<keyword evidence="4" id="KW-1185">Reference proteome</keyword>
<dbReference type="Gene3D" id="1.20.1050.10">
    <property type="match status" value="1"/>
</dbReference>
<keyword evidence="1" id="KW-0472">Membrane</keyword>
<dbReference type="Pfam" id="PF14497">
    <property type="entry name" value="GST_C_3"/>
    <property type="match status" value="1"/>
</dbReference>
<keyword evidence="1" id="KW-0812">Transmembrane</keyword>
<dbReference type="CDD" id="cd03192">
    <property type="entry name" value="GST_C_Sigma_like"/>
    <property type="match status" value="1"/>
</dbReference>
<dbReference type="GO" id="GO:0006749">
    <property type="term" value="P:glutathione metabolic process"/>
    <property type="evidence" value="ECO:0007669"/>
    <property type="project" value="TreeGrafter"/>
</dbReference>
<evidence type="ECO:0000256" key="1">
    <source>
        <dbReference type="SAM" id="Phobius"/>
    </source>
</evidence>
<evidence type="ECO:0000313" key="4">
    <source>
        <dbReference type="Proteomes" id="UP000751190"/>
    </source>
</evidence>
<accession>A0A8J5X466</accession>
<dbReference type="AlphaFoldDB" id="A0A8J5X466"/>
<keyword evidence="1" id="KW-1133">Transmembrane helix</keyword>
<comment type="caution">
    <text evidence="3">The sequence shown here is derived from an EMBL/GenBank/DDBJ whole genome shotgun (WGS) entry which is preliminary data.</text>
</comment>
<dbReference type="Gene3D" id="3.40.30.10">
    <property type="entry name" value="Glutaredoxin"/>
    <property type="match status" value="1"/>
</dbReference>